<evidence type="ECO:0000313" key="2">
    <source>
        <dbReference type="EMBL" id="SCO65504.1"/>
    </source>
</evidence>
<organism evidence="2 3">
    <name type="scientific">Plasmodium vivax</name>
    <name type="common">malaria parasite P. vivax</name>
    <dbReference type="NCBI Taxonomy" id="5855"/>
    <lineage>
        <taxon>Eukaryota</taxon>
        <taxon>Sar</taxon>
        <taxon>Alveolata</taxon>
        <taxon>Apicomplexa</taxon>
        <taxon>Aconoidasida</taxon>
        <taxon>Haemosporida</taxon>
        <taxon>Plasmodiidae</taxon>
        <taxon>Plasmodium</taxon>
        <taxon>Plasmodium (Plasmodium)</taxon>
    </lineage>
</organism>
<evidence type="ECO:0000313" key="3">
    <source>
        <dbReference type="Proteomes" id="UP000196402"/>
    </source>
</evidence>
<proteinExistence type="predicted"/>
<name>A0A1G4GSE5_PLAVI</name>
<evidence type="ECO:0000256" key="1">
    <source>
        <dbReference type="SAM" id="MobiDB-lite"/>
    </source>
</evidence>
<dbReference type="Pfam" id="PF05795">
    <property type="entry name" value="Plasmodium_Vir"/>
    <property type="match status" value="1"/>
</dbReference>
<dbReference type="EMBL" id="LT615241">
    <property type="protein sequence ID" value="SCO65504.1"/>
    <property type="molecule type" value="Genomic_DNA"/>
</dbReference>
<feature type="compositionally biased region" description="Polar residues" evidence="1">
    <location>
        <begin position="119"/>
        <end position="130"/>
    </location>
</feature>
<accession>A0A1G4GSE5</accession>
<gene>
    <name evidence="2" type="ORF">PVT01_030031900</name>
</gene>
<dbReference type="Proteomes" id="UP000196402">
    <property type="component" value="Chromosome 3"/>
</dbReference>
<feature type="region of interest" description="Disordered" evidence="1">
    <location>
        <begin position="110"/>
        <end position="132"/>
    </location>
</feature>
<dbReference type="VEuPathDB" id="PlasmoDB:PVW1_100019000"/>
<reference evidence="2 3" key="1">
    <citation type="submission" date="2016-07" db="EMBL/GenBank/DDBJ databases">
        <authorList>
            <consortium name="Pathogen Informatics"/>
        </authorList>
    </citation>
    <scope>NUCLEOTIDE SEQUENCE [LARGE SCALE GENOMIC DNA]</scope>
</reference>
<sequence length="229" mass="26043">MTLLHIFETNINIIKDKLNDQKEEYKIPCRKFVCECLKIYKHMNRTYCHHKGYHREEPTGTCFKLEQFKESYNMYLYNKGDLRAIIPSIDNIDEDLLAKCPEHENRLQLESNAHETQESHSGSSSYTTTEGHSDVLAEDTSITLGNVDNPMKKTITTTVGTVAGASSLLALLYRFTPAKRLVQSGFGGTRGRISNNLYEGGTKELLLNGMEGEDFNSYNHRYDIGYSPV</sequence>
<protein>
    <submittedName>
        <fullName evidence="2">Vir protein, putative</fullName>
    </submittedName>
</protein>
<dbReference type="AlphaFoldDB" id="A0A1G4GSE5"/>
<dbReference type="InterPro" id="IPR008780">
    <property type="entry name" value="Plasmodium_Vir"/>
</dbReference>